<keyword evidence="10" id="KW-1185">Reference proteome</keyword>
<feature type="domain" description="RWP-RK" evidence="8">
    <location>
        <begin position="265"/>
        <end position="349"/>
    </location>
</feature>
<keyword evidence="5" id="KW-0804">Transcription</keyword>
<proteinExistence type="predicted"/>
<dbReference type="Pfam" id="PF02042">
    <property type="entry name" value="RWP-RK"/>
    <property type="match status" value="1"/>
</dbReference>
<evidence type="ECO:0000256" key="2">
    <source>
        <dbReference type="ARBA" id="ARBA00023015"/>
    </source>
</evidence>
<dbReference type="EMBL" id="JANCYU010000064">
    <property type="protein sequence ID" value="KAK4528414.1"/>
    <property type="molecule type" value="Genomic_DNA"/>
</dbReference>
<organism evidence="9 10">
    <name type="scientific">Galdieria yellowstonensis</name>
    <dbReference type="NCBI Taxonomy" id="3028027"/>
    <lineage>
        <taxon>Eukaryota</taxon>
        <taxon>Rhodophyta</taxon>
        <taxon>Bangiophyceae</taxon>
        <taxon>Galdieriales</taxon>
        <taxon>Galdieriaceae</taxon>
        <taxon>Galdieria</taxon>
    </lineage>
</organism>
<evidence type="ECO:0000313" key="10">
    <source>
        <dbReference type="Proteomes" id="UP001300502"/>
    </source>
</evidence>
<feature type="compositionally biased region" description="Low complexity" evidence="7">
    <location>
        <begin position="362"/>
        <end position="394"/>
    </location>
</feature>
<dbReference type="GO" id="GO:0003677">
    <property type="term" value="F:DNA binding"/>
    <property type="evidence" value="ECO:0007669"/>
    <property type="project" value="UniProtKB-KW"/>
</dbReference>
<dbReference type="InterPro" id="IPR044607">
    <property type="entry name" value="RKD-like"/>
</dbReference>
<keyword evidence="4" id="KW-0238">DNA-binding</keyword>
<protein>
    <recommendedName>
        <fullName evidence="8">RWP-RK domain-containing protein</fullName>
    </recommendedName>
</protein>
<evidence type="ECO:0000256" key="1">
    <source>
        <dbReference type="ARBA" id="ARBA00004049"/>
    </source>
</evidence>
<evidence type="ECO:0000256" key="7">
    <source>
        <dbReference type="SAM" id="MobiDB-lite"/>
    </source>
</evidence>
<feature type="region of interest" description="Disordered" evidence="7">
    <location>
        <begin position="362"/>
        <end position="428"/>
    </location>
</feature>
<accession>A0AAV9IMB5</accession>
<evidence type="ECO:0000259" key="8">
    <source>
        <dbReference type="PROSITE" id="PS51519"/>
    </source>
</evidence>
<dbReference type="GO" id="GO:0003700">
    <property type="term" value="F:DNA-binding transcription factor activity"/>
    <property type="evidence" value="ECO:0007669"/>
    <property type="project" value="InterPro"/>
</dbReference>
<dbReference type="InterPro" id="IPR003035">
    <property type="entry name" value="RWP-RK_dom"/>
</dbReference>
<name>A0AAV9IMB5_9RHOD</name>
<dbReference type="Proteomes" id="UP001300502">
    <property type="component" value="Unassembled WGS sequence"/>
</dbReference>
<dbReference type="PROSITE" id="PS51519">
    <property type="entry name" value="RWP_RK"/>
    <property type="match status" value="1"/>
</dbReference>
<dbReference type="AlphaFoldDB" id="A0AAV9IMB5"/>
<gene>
    <name evidence="9" type="ORF">GAYE_SCF56G6356</name>
</gene>
<evidence type="ECO:0000256" key="5">
    <source>
        <dbReference type="ARBA" id="ARBA00023163"/>
    </source>
</evidence>
<dbReference type="PANTHER" id="PTHR46373">
    <property type="entry name" value="PROTEIN RKD4"/>
    <property type="match status" value="1"/>
</dbReference>
<evidence type="ECO:0000313" key="9">
    <source>
        <dbReference type="EMBL" id="KAK4528414.1"/>
    </source>
</evidence>
<comment type="function">
    <text evidence="1">Putative transcription factor.</text>
</comment>
<feature type="compositionally biased region" description="Low complexity" evidence="7">
    <location>
        <begin position="415"/>
        <end position="428"/>
    </location>
</feature>
<evidence type="ECO:0000256" key="3">
    <source>
        <dbReference type="ARBA" id="ARBA00023054"/>
    </source>
</evidence>
<comment type="caution">
    <text evidence="9">The sequence shown here is derived from an EMBL/GenBank/DDBJ whole genome shotgun (WGS) entry which is preliminary data.</text>
</comment>
<keyword evidence="3" id="KW-0175">Coiled coil</keyword>
<reference evidence="9 10" key="1">
    <citation type="submission" date="2022-07" db="EMBL/GenBank/DDBJ databases">
        <title>Genome-wide signatures of adaptation to extreme environments.</title>
        <authorList>
            <person name="Cho C.H."/>
            <person name="Yoon H.S."/>
        </authorList>
    </citation>
    <scope>NUCLEOTIDE SEQUENCE [LARGE SCALE GENOMIC DNA]</scope>
    <source>
        <strain evidence="9 10">108.79 E11</strain>
    </source>
</reference>
<sequence length="428" mass="46823">MQQQLIYSLSQPGFFANTMDSLEKKHSYNSTTSGVPSDVGNLQETGTPLPSLSNAFSLNYGASLPTPYGGEFNYGVQNQSQHSLISPPAIQSDQFGSAQPPVNYMFVSPGMHSVGWNTPMVPCTQSLPLAEGCAYNLNTGAESYSPPAVLPPLTPRSVNNTQQLSPSFQSSHSVAFPIQPQVGMEGYVPAPRTNDIYVQGHATSNLETRTPQGCMYTAGASNYTNMAASVPSSSSPNRLAASSGSKQVFDSHLMSVKERFPDLWKYGGLDGRFSSHRKDNIDLETLKSHFHLPMVEASKKLGVCVTVLKKICRRFGISRWPHRKLRSVAKHIEKHEKAFHKGYSDHFSYDEVLELCRKNPEKFSNSSKRSGSYKSQDVTSSGSSKLSSGSFNVSSEDRESTSLGVDESLPEYNKETNNTANTTESNRT</sequence>
<keyword evidence="2" id="KW-0805">Transcription regulation</keyword>
<evidence type="ECO:0000256" key="4">
    <source>
        <dbReference type="ARBA" id="ARBA00023125"/>
    </source>
</evidence>
<dbReference type="PANTHER" id="PTHR46373:SF2">
    <property type="entry name" value="RWP-RK DOMAIN-CONTAINING PROTEIN"/>
    <property type="match status" value="1"/>
</dbReference>
<evidence type="ECO:0000256" key="6">
    <source>
        <dbReference type="ARBA" id="ARBA00023242"/>
    </source>
</evidence>
<keyword evidence="6" id="KW-0539">Nucleus</keyword>